<keyword evidence="3 7" id="KW-0812">Transmembrane</keyword>
<dbReference type="PANTHER" id="PTHR30569">
    <property type="entry name" value="CYTOSINE TRANSPORTER CODB"/>
    <property type="match status" value="1"/>
</dbReference>
<dbReference type="RefSeq" id="WP_006360663.1">
    <property type="nucleotide sequence ID" value="NZ_BACI01000110.1"/>
</dbReference>
<dbReference type="eggNOG" id="COG1457">
    <property type="taxonomic scope" value="Bacteria"/>
</dbReference>
<dbReference type="Proteomes" id="UP000003558">
    <property type="component" value="Unassembled WGS sequence"/>
</dbReference>
<comment type="similarity">
    <text evidence="2">Belongs to the purine-cytosine permease (2.A.39) family.</text>
</comment>
<feature type="transmembrane region" description="Helical" evidence="7">
    <location>
        <begin position="332"/>
        <end position="354"/>
    </location>
</feature>
<sequence length="462" mass="47726">MTIPASTNTGRPSEGPSTSTDHAIHLESEFEDVPVPASHRRSTLSVSAVWFGFPMVLTGAIFGGTIAYGLGFWKGLLAILLGNAVLLGYVGALSYLAGRTGKNFALSAAETFGRHGSKILTAFLATVVIGWFAFQTGLTGATLNVSLGWNETLIVLLAGLLYIGVTFVGIRALTLIGMIAAPLFIALGVVAIVLVTRDHGFGAITSYEGGAPDATVLSLGAAVTIVVAGFIDSGTMTADFTRWSRSGKAAVIATFSAFPVANFIAMTTGALIVAAGGALNPATDGGDFLPILVDHGAVLTVLAVIFVFVNLGSVCAHCLYNGAVGWSQLTGSTMRVLTLILGAIGLVIALAGVWSHFSTWLNLLGIFVPSIGAVLIVDQLVTRRAAAREVTGLRAQPFVAWIIGAACAYAVHHWAPQLSEAVVGMICAAGVYMILEFMPTNGIGRSGATSPSEGTTEIEVAR</sequence>
<feature type="transmembrane region" description="Helical" evidence="7">
    <location>
        <begin position="147"/>
        <end position="168"/>
    </location>
</feature>
<feature type="transmembrane region" description="Helical" evidence="7">
    <location>
        <begin position="48"/>
        <end position="70"/>
    </location>
</feature>
<proteinExistence type="inferred from homology"/>
<feature type="transmembrane region" description="Helical" evidence="7">
    <location>
        <begin position="76"/>
        <end position="98"/>
    </location>
</feature>
<evidence type="ECO:0000313" key="9">
    <source>
        <dbReference type="Proteomes" id="UP000003558"/>
    </source>
</evidence>
<feature type="transmembrane region" description="Helical" evidence="7">
    <location>
        <begin position="398"/>
        <end position="415"/>
    </location>
</feature>
<keyword evidence="5 7" id="KW-0472">Membrane</keyword>
<accession>F9W161</accession>
<feature type="transmembrane region" description="Helical" evidence="7">
    <location>
        <begin position="250"/>
        <end position="276"/>
    </location>
</feature>
<evidence type="ECO:0000313" key="8">
    <source>
        <dbReference type="EMBL" id="GAA14600.1"/>
    </source>
</evidence>
<evidence type="ECO:0000256" key="7">
    <source>
        <dbReference type="SAM" id="Phobius"/>
    </source>
</evidence>
<feature type="region of interest" description="Disordered" evidence="6">
    <location>
        <begin position="1"/>
        <end position="21"/>
    </location>
</feature>
<feature type="transmembrane region" description="Helical" evidence="7">
    <location>
        <begin position="360"/>
        <end position="377"/>
    </location>
</feature>
<comment type="caution">
    <text evidence="8">The sequence shown here is derived from an EMBL/GenBank/DDBJ whole genome shotgun (WGS) entry which is preliminary data.</text>
</comment>
<feature type="transmembrane region" description="Helical" evidence="7">
    <location>
        <begin position="216"/>
        <end position="238"/>
    </location>
</feature>
<evidence type="ECO:0000256" key="4">
    <source>
        <dbReference type="ARBA" id="ARBA00022989"/>
    </source>
</evidence>
<feature type="transmembrane region" description="Helical" evidence="7">
    <location>
        <begin position="421"/>
        <end position="438"/>
    </location>
</feature>
<evidence type="ECO:0000256" key="1">
    <source>
        <dbReference type="ARBA" id="ARBA00004141"/>
    </source>
</evidence>
<dbReference type="Pfam" id="PF02133">
    <property type="entry name" value="Transp_cyt_pur"/>
    <property type="match status" value="1"/>
</dbReference>
<dbReference type="EMBL" id="BACI01000110">
    <property type="protein sequence ID" value="GAA14600.1"/>
    <property type="molecule type" value="Genomic_DNA"/>
</dbReference>
<dbReference type="PANTHER" id="PTHR30569:SF0">
    <property type="entry name" value="CYTOSINE PERMEASE"/>
    <property type="match status" value="1"/>
</dbReference>
<organism evidence="8 9">
    <name type="scientific">Gordonia alkanivorans NBRC 16433</name>
    <dbReference type="NCBI Taxonomy" id="1027371"/>
    <lineage>
        <taxon>Bacteria</taxon>
        <taxon>Bacillati</taxon>
        <taxon>Actinomycetota</taxon>
        <taxon>Actinomycetes</taxon>
        <taxon>Mycobacteriales</taxon>
        <taxon>Gordoniaceae</taxon>
        <taxon>Gordonia</taxon>
    </lineage>
</organism>
<dbReference type="AlphaFoldDB" id="F9W161"/>
<dbReference type="CDD" id="cd11484">
    <property type="entry name" value="SLC-NCS1sbd_CobB-like"/>
    <property type="match status" value="1"/>
</dbReference>
<evidence type="ECO:0000256" key="2">
    <source>
        <dbReference type="ARBA" id="ARBA00008974"/>
    </source>
</evidence>
<comment type="subcellular location">
    <subcellularLocation>
        <location evidence="1">Membrane</location>
        <topology evidence="1">Multi-pass membrane protein</topology>
    </subcellularLocation>
</comment>
<evidence type="ECO:0000256" key="3">
    <source>
        <dbReference type="ARBA" id="ARBA00022692"/>
    </source>
</evidence>
<evidence type="ECO:0000256" key="5">
    <source>
        <dbReference type="ARBA" id="ARBA00023136"/>
    </source>
</evidence>
<evidence type="ECO:0000256" key="6">
    <source>
        <dbReference type="SAM" id="MobiDB-lite"/>
    </source>
</evidence>
<protein>
    <submittedName>
        <fullName evidence="8">Cytosine permease</fullName>
    </submittedName>
</protein>
<dbReference type="GO" id="GO:0005886">
    <property type="term" value="C:plasma membrane"/>
    <property type="evidence" value="ECO:0007669"/>
    <property type="project" value="TreeGrafter"/>
</dbReference>
<dbReference type="Gene3D" id="1.10.4160.10">
    <property type="entry name" value="Hydantoin permease"/>
    <property type="match status" value="1"/>
</dbReference>
<gene>
    <name evidence="8" type="primary">codB</name>
    <name evidence="8" type="ORF">GOALK_110_00600</name>
</gene>
<dbReference type="InterPro" id="IPR001248">
    <property type="entry name" value="Pur-cyt_permease"/>
</dbReference>
<reference evidence="8 9" key="1">
    <citation type="submission" date="2011-05" db="EMBL/GenBank/DDBJ databases">
        <title>Whole genome shotgun sequence of Gordonia alkanivorans NBRC 16433.</title>
        <authorList>
            <person name="Hosoyama A."/>
            <person name="Nakamura S."/>
            <person name="Takarada H."/>
            <person name="Tsuchikane K."/>
            <person name="Yamazaki S."/>
            <person name="Fujita N."/>
        </authorList>
    </citation>
    <scope>NUCLEOTIDE SEQUENCE [LARGE SCALE GENOMIC DNA]</scope>
    <source>
        <strain evidence="8 9">NBRC 16433</strain>
    </source>
</reference>
<dbReference type="GO" id="GO:0015209">
    <property type="term" value="F:cytosine transmembrane transporter activity"/>
    <property type="evidence" value="ECO:0007669"/>
    <property type="project" value="InterPro"/>
</dbReference>
<feature type="transmembrane region" description="Helical" evidence="7">
    <location>
        <begin position="296"/>
        <end position="320"/>
    </location>
</feature>
<name>F9W161_9ACTN</name>
<dbReference type="InterPro" id="IPR030191">
    <property type="entry name" value="CodB"/>
</dbReference>
<feature type="transmembrane region" description="Helical" evidence="7">
    <location>
        <begin position="175"/>
        <end position="196"/>
    </location>
</feature>
<keyword evidence="4 7" id="KW-1133">Transmembrane helix</keyword>
<feature type="transmembrane region" description="Helical" evidence="7">
    <location>
        <begin position="119"/>
        <end position="141"/>
    </location>
</feature>
<dbReference type="STRING" id="1027371.GOALK_110_00600"/>